<feature type="transmembrane region" description="Helical" evidence="7">
    <location>
        <begin position="245"/>
        <end position="265"/>
    </location>
</feature>
<proteinExistence type="inferred from homology"/>
<dbReference type="AlphaFoldDB" id="A0A5M9QQ55"/>
<gene>
    <name evidence="8" type="ORF">F4V45_05710</name>
</gene>
<dbReference type="InterPro" id="IPR001626">
    <property type="entry name" value="ABC_TroCD"/>
</dbReference>
<dbReference type="GO" id="GO:0010043">
    <property type="term" value="P:response to zinc ion"/>
    <property type="evidence" value="ECO:0007669"/>
    <property type="project" value="TreeGrafter"/>
</dbReference>
<organism evidence="8 9">
    <name type="scientific">Helicobacter canis</name>
    <dbReference type="NCBI Taxonomy" id="29419"/>
    <lineage>
        <taxon>Bacteria</taxon>
        <taxon>Pseudomonadati</taxon>
        <taxon>Campylobacterota</taxon>
        <taxon>Epsilonproteobacteria</taxon>
        <taxon>Campylobacterales</taxon>
        <taxon>Helicobacteraceae</taxon>
        <taxon>Helicobacter</taxon>
    </lineage>
</organism>
<evidence type="ECO:0000256" key="1">
    <source>
        <dbReference type="ARBA" id="ARBA00004141"/>
    </source>
</evidence>
<keyword evidence="6" id="KW-0813">Transport</keyword>
<dbReference type="PANTHER" id="PTHR30477:SF18">
    <property type="entry name" value="METAL TRANSPORT SYSTEM MEMBRANE PROTEIN CT_417-RELATED"/>
    <property type="match status" value="1"/>
</dbReference>
<evidence type="ECO:0000256" key="7">
    <source>
        <dbReference type="SAM" id="Phobius"/>
    </source>
</evidence>
<comment type="similarity">
    <text evidence="2 6">Belongs to the ABC-3 integral membrane protein family.</text>
</comment>
<dbReference type="GO" id="GO:0043190">
    <property type="term" value="C:ATP-binding cassette (ABC) transporter complex"/>
    <property type="evidence" value="ECO:0007669"/>
    <property type="project" value="InterPro"/>
</dbReference>
<keyword evidence="5 7" id="KW-0472">Membrane</keyword>
<dbReference type="SUPFAM" id="SSF81345">
    <property type="entry name" value="ABC transporter involved in vitamin B12 uptake, BtuC"/>
    <property type="match status" value="1"/>
</dbReference>
<keyword evidence="3 6" id="KW-0812">Transmembrane</keyword>
<evidence type="ECO:0000313" key="9">
    <source>
        <dbReference type="Proteomes" id="UP000323707"/>
    </source>
</evidence>
<evidence type="ECO:0000256" key="5">
    <source>
        <dbReference type="ARBA" id="ARBA00023136"/>
    </source>
</evidence>
<comment type="subcellular location">
    <subcellularLocation>
        <location evidence="6">Cell membrane</location>
        <topology evidence="6">Multi-pass membrane protein</topology>
    </subcellularLocation>
    <subcellularLocation>
        <location evidence="1">Membrane</location>
        <topology evidence="1">Multi-pass membrane protein</topology>
    </subcellularLocation>
</comment>
<feature type="transmembrane region" description="Helical" evidence="7">
    <location>
        <begin position="93"/>
        <end position="115"/>
    </location>
</feature>
<evidence type="ECO:0000313" key="8">
    <source>
        <dbReference type="EMBL" id="KAA8709095.1"/>
    </source>
</evidence>
<evidence type="ECO:0000256" key="3">
    <source>
        <dbReference type="ARBA" id="ARBA00022692"/>
    </source>
</evidence>
<dbReference type="Gene3D" id="1.10.3470.10">
    <property type="entry name" value="ABC transporter involved in vitamin B12 uptake, BtuC"/>
    <property type="match status" value="1"/>
</dbReference>
<feature type="transmembrane region" description="Helical" evidence="7">
    <location>
        <begin position="12"/>
        <end position="36"/>
    </location>
</feature>
<dbReference type="InterPro" id="IPR037294">
    <property type="entry name" value="ABC_BtuC-like"/>
</dbReference>
<feature type="transmembrane region" description="Helical" evidence="7">
    <location>
        <begin position="56"/>
        <end position="81"/>
    </location>
</feature>
<evidence type="ECO:0000256" key="2">
    <source>
        <dbReference type="ARBA" id="ARBA00008034"/>
    </source>
</evidence>
<accession>A0A5M9QQ55</accession>
<feature type="transmembrane region" description="Helical" evidence="7">
    <location>
        <begin position="197"/>
        <end position="215"/>
    </location>
</feature>
<dbReference type="GO" id="GO:0055085">
    <property type="term" value="P:transmembrane transport"/>
    <property type="evidence" value="ECO:0007669"/>
    <property type="project" value="InterPro"/>
</dbReference>
<dbReference type="Proteomes" id="UP000323707">
    <property type="component" value="Unassembled WGS sequence"/>
</dbReference>
<dbReference type="Pfam" id="PF00950">
    <property type="entry name" value="ABC-3"/>
    <property type="match status" value="1"/>
</dbReference>
<feature type="transmembrane region" description="Helical" evidence="7">
    <location>
        <begin position="174"/>
        <end position="191"/>
    </location>
</feature>
<name>A0A5M9QQ55_9HELI</name>
<protein>
    <submittedName>
        <fullName evidence="8">Metal ABC transporter permease</fullName>
    </submittedName>
</protein>
<dbReference type="EMBL" id="VXKE01000016">
    <property type="protein sequence ID" value="KAA8709095.1"/>
    <property type="molecule type" value="Genomic_DNA"/>
</dbReference>
<evidence type="ECO:0000256" key="6">
    <source>
        <dbReference type="RuleBase" id="RU003943"/>
    </source>
</evidence>
<comment type="caution">
    <text evidence="8">The sequence shown here is derived from an EMBL/GenBank/DDBJ whole genome shotgun (WGS) entry which is preliminary data.</text>
</comment>
<evidence type="ECO:0000256" key="4">
    <source>
        <dbReference type="ARBA" id="ARBA00022989"/>
    </source>
</evidence>
<feature type="transmembrane region" description="Helical" evidence="7">
    <location>
        <begin position="135"/>
        <end position="153"/>
    </location>
</feature>
<sequence>MLESLSPLFSVFMQNIAITALLLSVGAGLIGSLIVANKSVFLAGGVAHAAFGGVGVAVFFGCSVLLGALGAALAMALFLLYATLWHRGRLDTFIAIAWAFGMALGVVLIELTPGYKISMESYLFGALAFSTAEDIYALLCFDIVLVVFVSLFYREILCVLYDMEFSRLKRVSTKLFISAIFILTAFGVVLGMRAGGLILVISMLSIPAYIAMMFARNLAMQFCLSIGVCLLCMCGGILISFVYDVALGACIVLVSVGVFVCALGLRFAVGFLHTKGVV</sequence>
<reference evidence="8 9" key="1">
    <citation type="submission" date="2019-09" db="EMBL/GenBank/DDBJ databases">
        <title>Draft genome sequence of various Type strains from the CCUG.</title>
        <authorList>
            <person name="Pineiro-Iglesias B."/>
            <person name="Tunovic T."/>
            <person name="Unosson C."/>
            <person name="Inganas E."/>
            <person name="Ohlen M."/>
            <person name="Cardew S."/>
            <person name="Jensie-Markopoulos S."/>
            <person name="Salva-Serra F."/>
            <person name="Jaen-Luchoro D."/>
            <person name="Karlsson R."/>
            <person name="Svensson-Stadler L."/>
            <person name="Chun J."/>
            <person name="Moore E."/>
        </authorList>
    </citation>
    <scope>NUCLEOTIDE SEQUENCE [LARGE SCALE GENOMIC DNA]</scope>
    <source>
        <strain evidence="8 9">CCUG 32756T</strain>
    </source>
</reference>
<dbReference type="PANTHER" id="PTHR30477">
    <property type="entry name" value="ABC-TRANSPORTER METAL-BINDING PROTEIN"/>
    <property type="match status" value="1"/>
</dbReference>
<keyword evidence="4 7" id="KW-1133">Transmembrane helix</keyword>
<dbReference type="RefSeq" id="WP_150337446.1">
    <property type="nucleotide sequence ID" value="NZ_JAERIX010000051.1"/>
</dbReference>
<feature type="transmembrane region" description="Helical" evidence="7">
    <location>
        <begin position="222"/>
        <end position="239"/>
    </location>
</feature>